<sequence>MIKKIIQELKIEWKKNKVTTGFMGVILGISILSYLKPASTSGILNYIGLSIVNFVILSLIIIGIWWLYLRKKIKW</sequence>
<name>A0A0F9MW91_9ZZZZ</name>
<proteinExistence type="predicted"/>
<evidence type="ECO:0000256" key="1">
    <source>
        <dbReference type="SAM" id="Phobius"/>
    </source>
</evidence>
<keyword evidence="1" id="KW-0812">Transmembrane</keyword>
<keyword evidence="1" id="KW-0472">Membrane</keyword>
<organism evidence="2">
    <name type="scientific">marine sediment metagenome</name>
    <dbReference type="NCBI Taxonomy" id="412755"/>
    <lineage>
        <taxon>unclassified sequences</taxon>
        <taxon>metagenomes</taxon>
        <taxon>ecological metagenomes</taxon>
    </lineage>
</organism>
<accession>A0A0F9MW91</accession>
<dbReference type="EMBL" id="LAZR01008116">
    <property type="protein sequence ID" value="KKM80865.1"/>
    <property type="molecule type" value="Genomic_DNA"/>
</dbReference>
<protein>
    <submittedName>
        <fullName evidence="2">Uncharacterized protein</fullName>
    </submittedName>
</protein>
<dbReference type="AlphaFoldDB" id="A0A0F9MW91"/>
<feature type="transmembrane region" description="Helical" evidence="1">
    <location>
        <begin position="43"/>
        <end position="69"/>
    </location>
</feature>
<gene>
    <name evidence="2" type="ORF">LCGC14_1335600</name>
</gene>
<feature type="transmembrane region" description="Helical" evidence="1">
    <location>
        <begin position="20"/>
        <end position="37"/>
    </location>
</feature>
<comment type="caution">
    <text evidence="2">The sequence shown here is derived from an EMBL/GenBank/DDBJ whole genome shotgun (WGS) entry which is preliminary data.</text>
</comment>
<keyword evidence="1" id="KW-1133">Transmembrane helix</keyword>
<evidence type="ECO:0000313" key="2">
    <source>
        <dbReference type="EMBL" id="KKM80865.1"/>
    </source>
</evidence>
<reference evidence="2" key="1">
    <citation type="journal article" date="2015" name="Nature">
        <title>Complex archaea that bridge the gap between prokaryotes and eukaryotes.</title>
        <authorList>
            <person name="Spang A."/>
            <person name="Saw J.H."/>
            <person name="Jorgensen S.L."/>
            <person name="Zaremba-Niedzwiedzka K."/>
            <person name="Martijn J."/>
            <person name="Lind A.E."/>
            <person name="van Eijk R."/>
            <person name="Schleper C."/>
            <person name="Guy L."/>
            <person name="Ettema T.J."/>
        </authorList>
    </citation>
    <scope>NUCLEOTIDE SEQUENCE</scope>
</reference>